<keyword evidence="3" id="KW-1185">Reference proteome</keyword>
<protein>
    <submittedName>
        <fullName evidence="2">Uncharacterized protein</fullName>
    </submittedName>
</protein>
<evidence type="ECO:0000256" key="1">
    <source>
        <dbReference type="SAM" id="MobiDB-lite"/>
    </source>
</evidence>
<accession>A0ABN9VNW1</accession>
<reference evidence="2" key="1">
    <citation type="submission" date="2023-10" db="EMBL/GenBank/DDBJ databases">
        <authorList>
            <person name="Chen Y."/>
            <person name="Shah S."/>
            <person name="Dougan E. K."/>
            <person name="Thang M."/>
            <person name="Chan C."/>
        </authorList>
    </citation>
    <scope>NUCLEOTIDE SEQUENCE [LARGE SCALE GENOMIC DNA]</scope>
</reference>
<comment type="caution">
    <text evidence="2">The sequence shown here is derived from an EMBL/GenBank/DDBJ whole genome shotgun (WGS) entry which is preliminary data.</text>
</comment>
<feature type="non-terminal residue" evidence="2">
    <location>
        <position position="1"/>
    </location>
</feature>
<organism evidence="2 3">
    <name type="scientific">Prorocentrum cordatum</name>
    <dbReference type="NCBI Taxonomy" id="2364126"/>
    <lineage>
        <taxon>Eukaryota</taxon>
        <taxon>Sar</taxon>
        <taxon>Alveolata</taxon>
        <taxon>Dinophyceae</taxon>
        <taxon>Prorocentrales</taxon>
        <taxon>Prorocentraceae</taxon>
        <taxon>Prorocentrum</taxon>
    </lineage>
</organism>
<feature type="region of interest" description="Disordered" evidence="1">
    <location>
        <begin position="174"/>
        <end position="238"/>
    </location>
</feature>
<feature type="region of interest" description="Disordered" evidence="1">
    <location>
        <begin position="258"/>
        <end position="277"/>
    </location>
</feature>
<feature type="compositionally biased region" description="Low complexity" evidence="1">
    <location>
        <begin position="229"/>
        <end position="238"/>
    </location>
</feature>
<dbReference type="EMBL" id="CAUYUJ010017471">
    <property type="protein sequence ID" value="CAK0875074.1"/>
    <property type="molecule type" value="Genomic_DNA"/>
</dbReference>
<feature type="compositionally biased region" description="Basic and acidic residues" evidence="1">
    <location>
        <begin position="182"/>
        <end position="192"/>
    </location>
</feature>
<proteinExistence type="predicted"/>
<dbReference type="Proteomes" id="UP001189429">
    <property type="component" value="Unassembled WGS sequence"/>
</dbReference>
<sequence>GRAGGPGRGLRRGGGRFHGAHLRHLGGEVTAVYLFGTPGVNAHLTRELEKAVRRGVRAVTYNFHVEFGAPGFESRRRKRGHQHSGQLGTHDVAGLDEGWMHAWPRAFLALGARLAGCASPPRMSPARGSGMFRTCIHRGSRDGVSPNPACCVPSFSVVFRRVCADLLALGSALEAPPGGAQRRSEKSARSSESRVSALLILPPPSRDTRRGALRLTRACRGDHASSTDSAGVGAGSPAPAGRVTGTALVAAVGCGSAQDGRQHRSLGAPRGSRSREGLPLRSAFCAGASGSLSDGASGGDSSAAALDTMD</sequence>
<feature type="region of interest" description="Disordered" evidence="1">
    <location>
        <begin position="289"/>
        <end position="310"/>
    </location>
</feature>
<gene>
    <name evidence="2" type="ORF">PCOR1329_LOCUS59813</name>
</gene>
<name>A0ABN9VNW1_9DINO</name>
<evidence type="ECO:0000313" key="3">
    <source>
        <dbReference type="Proteomes" id="UP001189429"/>
    </source>
</evidence>
<evidence type="ECO:0000313" key="2">
    <source>
        <dbReference type="EMBL" id="CAK0875074.1"/>
    </source>
</evidence>